<accession>A0A8X6XYB3</accession>
<gene>
    <name evidence="1" type="ORF">TNIN_3811</name>
</gene>
<evidence type="ECO:0000313" key="1">
    <source>
        <dbReference type="EMBL" id="GFY61581.1"/>
    </source>
</evidence>
<proteinExistence type="predicted"/>
<reference evidence="1" key="1">
    <citation type="submission" date="2020-08" db="EMBL/GenBank/DDBJ databases">
        <title>Multicomponent nature underlies the extraordinary mechanical properties of spider dragline silk.</title>
        <authorList>
            <person name="Kono N."/>
            <person name="Nakamura H."/>
            <person name="Mori M."/>
            <person name="Yoshida Y."/>
            <person name="Ohtoshi R."/>
            <person name="Malay A.D."/>
            <person name="Moran D.A.P."/>
            <person name="Tomita M."/>
            <person name="Numata K."/>
            <person name="Arakawa K."/>
        </authorList>
    </citation>
    <scope>NUCLEOTIDE SEQUENCE</scope>
</reference>
<dbReference type="EMBL" id="BMAV01013708">
    <property type="protein sequence ID" value="GFY61581.1"/>
    <property type="molecule type" value="Genomic_DNA"/>
</dbReference>
<dbReference type="AlphaFoldDB" id="A0A8X6XYB3"/>
<dbReference type="Proteomes" id="UP000886998">
    <property type="component" value="Unassembled WGS sequence"/>
</dbReference>
<name>A0A8X6XYB3_9ARAC</name>
<sequence>MPDINLQEGISEISKAWNYDVTDCTIHNSFAKAGFFSSSKSSAGRKEGKFGGQRQYSLIRNEKNMDTAKGKTRDYG</sequence>
<comment type="caution">
    <text evidence="1">The sequence shown here is derived from an EMBL/GenBank/DDBJ whole genome shotgun (WGS) entry which is preliminary data.</text>
</comment>
<evidence type="ECO:0000313" key="2">
    <source>
        <dbReference type="Proteomes" id="UP000886998"/>
    </source>
</evidence>
<keyword evidence="2" id="KW-1185">Reference proteome</keyword>
<organism evidence="1 2">
    <name type="scientific">Trichonephila inaurata madagascariensis</name>
    <dbReference type="NCBI Taxonomy" id="2747483"/>
    <lineage>
        <taxon>Eukaryota</taxon>
        <taxon>Metazoa</taxon>
        <taxon>Ecdysozoa</taxon>
        <taxon>Arthropoda</taxon>
        <taxon>Chelicerata</taxon>
        <taxon>Arachnida</taxon>
        <taxon>Araneae</taxon>
        <taxon>Araneomorphae</taxon>
        <taxon>Entelegynae</taxon>
        <taxon>Araneoidea</taxon>
        <taxon>Nephilidae</taxon>
        <taxon>Trichonephila</taxon>
        <taxon>Trichonephila inaurata</taxon>
    </lineage>
</organism>
<protein>
    <submittedName>
        <fullName evidence="1">Uncharacterized protein</fullName>
    </submittedName>
</protein>